<dbReference type="AlphaFoldDB" id="A0AAV5I869"/>
<dbReference type="EMBL" id="BPVZ01000009">
    <property type="protein sequence ID" value="GKU95340.1"/>
    <property type="molecule type" value="Genomic_DNA"/>
</dbReference>
<accession>A0AAV5I869</accession>
<evidence type="ECO:0000313" key="2">
    <source>
        <dbReference type="Proteomes" id="UP001054252"/>
    </source>
</evidence>
<comment type="caution">
    <text evidence="1">The sequence shown here is derived from an EMBL/GenBank/DDBJ whole genome shotgun (WGS) entry which is preliminary data.</text>
</comment>
<evidence type="ECO:0000313" key="1">
    <source>
        <dbReference type="EMBL" id="GKU95340.1"/>
    </source>
</evidence>
<sequence length="41" mass="4292">MGPISRDRLLLGSQCMPGWGGFIANPGDGWVCLGFARNPGS</sequence>
<organism evidence="1 2">
    <name type="scientific">Rubroshorea leprosula</name>
    <dbReference type="NCBI Taxonomy" id="152421"/>
    <lineage>
        <taxon>Eukaryota</taxon>
        <taxon>Viridiplantae</taxon>
        <taxon>Streptophyta</taxon>
        <taxon>Embryophyta</taxon>
        <taxon>Tracheophyta</taxon>
        <taxon>Spermatophyta</taxon>
        <taxon>Magnoliopsida</taxon>
        <taxon>eudicotyledons</taxon>
        <taxon>Gunneridae</taxon>
        <taxon>Pentapetalae</taxon>
        <taxon>rosids</taxon>
        <taxon>malvids</taxon>
        <taxon>Malvales</taxon>
        <taxon>Dipterocarpaceae</taxon>
        <taxon>Rubroshorea</taxon>
    </lineage>
</organism>
<keyword evidence="2" id="KW-1185">Reference proteome</keyword>
<reference evidence="1 2" key="1">
    <citation type="journal article" date="2021" name="Commun. Biol.">
        <title>The genome of Shorea leprosula (Dipterocarpaceae) highlights the ecological relevance of drought in aseasonal tropical rainforests.</title>
        <authorList>
            <person name="Ng K.K.S."/>
            <person name="Kobayashi M.J."/>
            <person name="Fawcett J.A."/>
            <person name="Hatakeyama M."/>
            <person name="Paape T."/>
            <person name="Ng C.H."/>
            <person name="Ang C.C."/>
            <person name="Tnah L.H."/>
            <person name="Lee C.T."/>
            <person name="Nishiyama T."/>
            <person name="Sese J."/>
            <person name="O'Brien M.J."/>
            <person name="Copetti D."/>
            <person name="Mohd Noor M.I."/>
            <person name="Ong R.C."/>
            <person name="Putra M."/>
            <person name="Sireger I.Z."/>
            <person name="Indrioko S."/>
            <person name="Kosugi Y."/>
            <person name="Izuno A."/>
            <person name="Isagi Y."/>
            <person name="Lee S.L."/>
            <person name="Shimizu K.K."/>
        </authorList>
    </citation>
    <scope>NUCLEOTIDE SEQUENCE [LARGE SCALE GENOMIC DNA]</scope>
    <source>
        <strain evidence="1">214</strain>
    </source>
</reference>
<dbReference type="Proteomes" id="UP001054252">
    <property type="component" value="Unassembled WGS sequence"/>
</dbReference>
<proteinExistence type="predicted"/>
<gene>
    <name evidence="1" type="ORF">SLEP1_g8711</name>
</gene>
<protein>
    <submittedName>
        <fullName evidence="1">Uncharacterized protein</fullName>
    </submittedName>
</protein>
<name>A0AAV5I869_9ROSI</name>